<keyword evidence="3" id="KW-1185">Reference proteome</keyword>
<evidence type="ECO:0008006" key="4">
    <source>
        <dbReference type="Google" id="ProtNLM"/>
    </source>
</evidence>
<protein>
    <recommendedName>
        <fullName evidence="4">Lipoprotein</fullName>
    </recommendedName>
</protein>
<dbReference type="PATRIC" id="fig|1195246.3.peg.2030"/>
<name>I9DRB0_9ALTE</name>
<organism evidence="2 3">
    <name type="scientific">Alishewanella agri BL06</name>
    <dbReference type="NCBI Taxonomy" id="1195246"/>
    <lineage>
        <taxon>Bacteria</taxon>
        <taxon>Pseudomonadati</taxon>
        <taxon>Pseudomonadota</taxon>
        <taxon>Gammaproteobacteria</taxon>
        <taxon>Alteromonadales</taxon>
        <taxon>Alteromonadaceae</taxon>
        <taxon>Alishewanella</taxon>
    </lineage>
</organism>
<reference evidence="2 3" key="1">
    <citation type="journal article" date="2012" name="J. Bacteriol.">
        <title>Genome Sequence of Pectin-Degrading Alishewanella agri, Isolated from Landfill Soil.</title>
        <authorList>
            <person name="Kim J."/>
            <person name="Jung J."/>
            <person name="Sung J.S."/>
            <person name="Chun J."/>
            <person name="Park W."/>
        </authorList>
    </citation>
    <scope>NUCLEOTIDE SEQUENCE [LARGE SCALE GENOMIC DNA]</scope>
    <source>
        <strain evidence="2 3">BL06</strain>
    </source>
</reference>
<dbReference type="STRING" id="1195246.AGRI_10261"/>
<accession>I9DRB0</accession>
<dbReference type="RefSeq" id="WP_008984888.1">
    <property type="nucleotide sequence ID" value="NZ_AKKU01000017.1"/>
</dbReference>
<evidence type="ECO:0000313" key="3">
    <source>
        <dbReference type="Proteomes" id="UP000035062"/>
    </source>
</evidence>
<dbReference type="PROSITE" id="PS51257">
    <property type="entry name" value="PROKAR_LIPOPROTEIN"/>
    <property type="match status" value="1"/>
</dbReference>
<comment type="caution">
    <text evidence="2">The sequence shown here is derived from an EMBL/GenBank/DDBJ whole genome shotgun (WGS) entry which is preliminary data.</text>
</comment>
<feature type="signal peptide" evidence="1">
    <location>
        <begin position="1"/>
        <end position="20"/>
    </location>
</feature>
<dbReference type="eggNOG" id="ENOG50338ZK">
    <property type="taxonomic scope" value="Bacteria"/>
</dbReference>
<evidence type="ECO:0000313" key="2">
    <source>
        <dbReference type="EMBL" id="EIW88590.1"/>
    </source>
</evidence>
<proteinExistence type="predicted"/>
<dbReference type="Proteomes" id="UP000035062">
    <property type="component" value="Unassembled WGS sequence"/>
</dbReference>
<dbReference type="AlphaFoldDB" id="I9DRB0"/>
<evidence type="ECO:0000256" key="1">
    <source>
        <dbReference type="SAM" id="SignalP"/>
    </source>
</evidence>
<feature type="chain" id="PRO_5003720305" description="Lipoprotein" evidence="1">
    <location>
        <begin position="21"/>
        <end position="105"/>
    </location>
</feature>
<sequence length="105" mass="11503">MKYLVTALFALLLSACSSQFQTVTQVDDIAHLQLAGNFSGATLTINEQAPINLDTVATFTFKDEKVAKFQLATGSHNVKVERAGKLLVNRKIYVSNGNTFELRVP</sequence>
<dbReference type="EMBL" id="AKKU01000017">
    <property type="protein sequence ID" value="EIW88590.1"/>
    <property type="molecule type" value="Genomic_DNA"/>
</dbReference>
<keyword evidence="1" id="KW-0732">Signal</keyword>
<gene>
    <name evidence="2" type="ORF">AGRI_10261</name>
</gene>